<feature type="transmembrane region" description="Helical" evidence="8">
    <location>
        <begin position="37"/>
        <end position="57"/>
    </location>
</feature>
<evidence type="ECO:0000256" key="5">
    <source>
        <dbReference type="ARBA" id="ARBA00022692"/>
    </source>
</evidence>
<keyword evidence="3" id="KW-0813">Transport</keyword>
<evidence type="ECO:0000256" key="7">
    <source>
        <dbReference type="ARBA" id="ARBA00023136"/>
    </source>
</evidence>
<comment type="caution">
    <text evidence="9">The sequence shown here is derived from an EMBL/GenBank/DDBJ whole genome shotgun (WGS) entry which is preliminary data.</text>
</comment>
<name>A0ABT1LKG2_9HYPH</name>
<evidence type="ECO:0000256" key="1">
    <source>
        <dbReference type="ARBA" id="ARBA00004651"/>
    </source>
</evidence>
<protein>
    <submittedName>
        <fullName evidence="9">AEC family transporter</fullName>
    </submittedName>
</protein>
<evidence type="ECO:0000256" key="8">
    <source>
        <dbReference type="SAM" id="Phobius"/>
    </source>
</evidence>
<dbReference type="PANTHER" id="PTHR36838:SF3">
    <property type="entry name" value="TRANSPORTER AUXIN EFFLUX CARRIER EC FAMILY"/>
    <property type="match status" value="1"/>
</dbReference>
<organism evidence="9 10">
    <name type="scientific">Alsobacter ponti</name>
    <dbReference type="NCBI Taxonomy" id="2962936"/>
    <lineage>
        <taxon>Bacteria</taxon>
        <taxon>Pseudomonadati</taxon>
        <taxon>Pseudomonadota</taxon>
        <taxon>Alphaproteobacteria</taxon>
        <taxon>Hyphomicrobiales</taxon>
        <taxon>Alsobacteraceae</taxon>
        <taxon>Alsobacter</taxon>
    </lineage>
</organism>
<dbReference type="Gene3D" id="1.20.1530.20">
    <property type="match status" value="1"/>
</dbReference>
<reference evidence="9 10" key="1">
    <citation type="submission" date="2022-07" db="EMBL/GenBank/DDBJ databases">
        <authorList>
            <person name="Li W.-J."/>
            <person name="Deng Q.-Q."/>
        </authorList>
    </citation>
    <scope>NUCLEOTIDE SEQUENCE [LARGE SCALE GENOMIC DNA]</scope>
    <source>
        <strain evidence="9 10">SYSU M60028</strain>
    </source>
</reference>
<feature type="transmembrane region" description="Helical" evidence="8">
    <location>
        <begin position="124"/>
        <end position="146"/>
    </location>
</feature>
<keyword evidence="4" id="KW-1003">Cell membrane</keyword>
<comment type="similarity">
    <text evidence="2">Belongs to the auxin efflux carrier (TC 2.A.69) family.</text>
</comment>
<dbReference type="InterPro" id="IPR004776">
    <property type="entry name" value="Mem_transp_PIN-like"/>
</dbReference>
<keyword evidence="10" id="KW-1185">Reference proteome</keyword>
<feature type="transmembrane region" description="Helical" evidence="8">
    <location>
        <begin position="6"/>
        <end position="25"/>
    </location>
</feature>
<evidence type="ECO:0000256" key="3">
    <source>
        <dbReference type="ARBA" id="ARBA00022448"/>
    </source>
</evidence>
<proteinExistence type="inferred from homology"/>
<keyword evidence="7 8" id="KW-0472">Membrane</keyword>
<feature type="transmembrane region" description="Helical" evidence="8">
    <location>
        <begin position="199"/>
        <end position="218"/>
    </location>
</feature>
<keyword evidence="5 8" id="KW-0812">Transmembrane</keyword>
<dbReference type="InterPro" id="IPR038770">
    <property type="entry name" value="Na+/solute_symporter_sf"/>
</dbReference>
<dbReference type="Pfam" id="PF03547">
    <property type="entry name" value="Mem_trans"/>
    <property type="match status" value="1"/>
</dbReference>
<dbReference type="Proteomes" id="UP001205890">
    <property type="component" value="Unassembled WGS sequence"/>
</dbReference>
<feature type="transmembrane region" description="Helical" evidence="8">
    <location>
        <begin position="99"/>
        <end position="118"/>
    </location>
</feature>
<feature type="transmembrane region" description="Helical" evidence="8">
    <location>
        <begin position="257"/>
        <end position="277"/>
    </location>
</feature>
<evidence type="ECO:0000256" key="4">
    <source>
        <dbReference type="ARBA" id="ARBA00022475"/>
    </source>
</evidence>
<evidence type="ECO:0000256" key="2">
    <source>
        <dbReference type="ARBA" id="ARBA00010145"/>
    </source>
</evidence>
<evidence type="ECO:0000256" key="6">
    <source>
        <dbReference type="ARBA" id="ARBA00022989"/>
    </source>
</evidence>
<feature type="transmembrane region" description="Helical" evidence="8">
    <location>
        <begin position="167"/>
        <end position="187"/>
    </location>
</feature>
<dbReference type="EMBL" id="JANCLU010000026">
    <property type="protein sequence ID" value="MCP8940743.1"/>
    <property type="molecule type" value="Genomic_DNA"/>
</dbReference>
<feature type="transmembrane region" description="Helical" evidence="8">
    <location>
        <begin position="289"/>
        <end position="310"/>
    </location>
</feature>
<feature type="transmembrane region" description="Helical" evidence="8">
    <location>
        <begin position="230"/>
        <end position="251"/>
    </location>
</feature>
<dbReference type="PANTHER" id="PTHR36838">
    <property type="entry name" value="AUXIN EFFLUX CARRIER FAMILY PROTEIN"/>
    <property type="match status" value="1"/>
</dbReference>
<sequence>MTSVASLALPFFGLIFLGFGCGKLLKYPEAGLQWMNFFIVYVALPSLFFKLISAAPLEQLANWPFVMGTTAATFIAFCIAFAVGMLATRGNIQESTVQGVVGAYANIGYMGPGLTIAALGQGAIVPTALIFVFDNILLFTLVPFMMAMGRRGSMNVAATAWYVVKRVVTHPFNVATAVAVLAAYLRFTPPEALDAMISFLKNAAAPCALFTMGVTVALRPLKRVPYEMPALMLIKIVLHPLLVWLILSWLGDFGREWTFTAVLMAALPPALNVFVIANQYQVYVERASTAILLGTLISVVTVTSLLVLMVENRIPYDLFP</sequence>
<comment type="subcellular location">
    <subcellularLocation>
        <location evidence="1">Cell membrane</location>
        <topology evidence="1">Multi-pass membrane protein</topology>
    </subcellularLocation>
</comment>
<keyword evidence="6 8" id="KW-1133">Transmembrane helix</keyword>
<accession>A0ABT1LKG2</accession>
<gene>
    <name evidence="9" type="ORF">NK718_19630</name>
</gene>
<evidence type="ECO:0000313" key="9">
    <source>
        <dbReference type="EMBL" id="MCP8940743.1"/>
    </source>
</evidence>
<feature type="transmembrane region" description="Helical" evidence="8">
    <location>
        <begin position="63"/>
        <end position="87"/>
    </location>
</feature>
<dbReference type="RefSeq" id="WP_254745851.1">
    <property type="nucleotide sequence ID" value="NZ_JANCLU010000026.1"/>
</dbReference>
<evidence type="ECO:0000313" key="10">
    <source>
        <dbReference type="Proteomes" id="UP001205890"/>
    </source>
</evidence>